<evidence type="ECO:0000256" key="1">
    <source>
        <dbReference type="ARBA" id="ARBA00022729"/>
    </source>
</evidence>
<gene>
    <name evidence="4" type="ORF">Dxin01_01160</name>
</gene>
<dbReference type="SUPFAM" id="SSF51261">
    <property type="entry name" value="Duplicated hybrid motif"/>
    <property type="match status" value="1"/>
</dbReference>
<keyword evidence="5" id="KW-1185">Reference proteome</keyword>
<dbReference type="SUPFAM" id="SSF54106">
    <property type="entry name" value="LysM domain"/>
    <property type="match status" value="2"/>
</dbReference>
<dbReference type="Pfam" id="PF01476">
    <property type="entry name" value="LysM"/>
    <property type="match status" value="2"/>
</dbReference>
<protein>
    <recommendedName>
        <fullName evidence="3">LysM domain-containing protein</fullName>
    </recommendedName>
</protein>
<dbReference type="CDD" id="cd12797">
    <property type="entry name" value="M23_peptidase"/>
    <property type="match status" value="1"/>
</dbReference>
<evidence type="ECO:0000256" key="2">
    <source>
        <dbReference type="SAM" id="SignalP"/>
    </source>
</evidence>
<feature type="signal peptide" evidence="2">
    <location>
        <begin position="1"/>
        <end position="24"/>
    </location>
</feature>
<dbReference type="SMART" id="SM00257">
    <property type="entry name" value="LysM"/>
    <property type="match status" value="2"/>
</dbReference>
<dbReference type="InterPro" id="IPR016047">
    <property type="entry name" value="M23ase_b-sheet_dom"/>
</dbReference>
<dbReference type="Proteomes" id="UP001458946">
    <property type="component" value="Unassembled WGS sequence"/>
</dbReference>
<dbReference type="PANTHER" id="PTHR21666:SF289">
    <property type="entry name" value="L-ALA--D-GLU ENDOPEPTIDASE"/>
    <property type="match status" value="1"/>
</dbReference>
<keyword evidence="1 2" id="KW-0732">Signal</keyword>
<evidence type="ECO:0000313" key="4">
    <source>
        <dbReference type="EMBL" id="GAA5501428.1"/>
    </source>
</evidence>
<accession>A0ABP9VDP5</accession>
<dbReference type="CDD" id="cd00118">
    <property type="entry name" value="LysM"/>
    <property type="match status" value="2"/>
</dbReference>
<comment type="caution">
    <text evidence="4">The sequence shown here is derived from an EMBL/GenBank/DDBJ whole genome shotgun (WGS) entry which is preliminary data.</text>
</comment>
<feature type="domain" description="LysM" evidence="3">
    <location>
        <begin position="78"/>
        <end position="123"/>
    </location>
</feature>
<evidence type="ECO:0000259" key="3">
    <source>
        <dbReference type="PROSITE" id="PS51782"/>
    </source>
</evidence>
<dbReference type="Gene3D" id="3.10.350.10">
    <property type="entry name" value="LysM domain"/>
    <property type="match status" value="2"/>
</dbReference>
<dbReference type="InterPro" id="IPR036779">
    <property type="entry name" value="LysM_dom_sf"/>
</dbReference>
<proteinExistence type="predicted"/>
<dbReference type="RefSeq" id="WP_353541399.1">
    <property type="nucleotide sequence ID" value="NZ_BAABRN010000009.1"/>
</dbReference>
<dbReference type="InterPro" id="IPR018392">
    <property type="entry name" value="LysM"/>
</dbReference>
<feature type="chain" id="PRO_5046421234" description="LysM domain-containing protein" evidence="2">
    <location>
        <begin position="25"/>
        <end position="285"/>
    </location>
</feature>
<sequence>MLVTLVRAKLLSLLLAALLCSAEAATAYRVRSGDTLSEIATRAGVSAAQIRSLNPKLRGNVVKLGQVILIPNRRIAARKYHVQSGQNLTNIAQKFGISLGQLLAANPAYKGGKNVWAGAVITIPARNVAARLGSPAAAPAVTRPATIRTTGIRVSIGSNWLWPVAGYHYVSSGFGEREIDGQGGMHYGVDIVAPTGTPVLAARSGRVLESRADFARGWGWTVVIQHPDGWITRYAHLSQNLVKAGELVVRGQKIGRVGNTGHSTGPHLHYGTYLRWNPKNPLSLY</sequence>
<dbReference type="EMBL" id="BAABRN010000009">
    <property type="protein sequence ID" value="GAA5501428.1"/>
    <property type="molecule type" value="Genomic_DNA"/>
</dbReference>
<dbReference type="InterPro" id="IPR011055">
    <property type="entry name" value="Dup_hybrid_motif"/>
</dbReference>
<feature type="domain" description="LysM" evidence="3">
    <location>
        <begin position="26"/>
        <end position="70"/>
    </location>
</feature>
<evidence type="ECO:0000313" key="5">
    <source>
        <dbReference type="Proteomes" id="UP001458946"/>
    </source>
</evidence>
<name>A0ABP9VDP5_9DEIO</name>
<dbReference type="Pfam" id="PF01551">
    <property type="entry name" value="Peptidase_M23"/>
    <property type="match status" value="1"/>
</dbReference>
<reference evidence="4 5" key="1">
    <citation type="submission" date="2024-02" db="EMBL/GenBank/DDBJ databases">
        <title>Deinococcus xinjiangensis NBRC 107630.</title>
        <authorList>
            <person name="Ichikawa N."/>
            <person name="Katano-Makiyama Y."/>
            <person name="Hidaka K."/>
        </authorList>
    </citation>
    <scope>NUCLEOTIDE SEQUENCE [LARGE SCALE GENOMIC DNA]</scope>
    <source>
        <strain evidence="4 5">NBRC 107630</strain>
    </source>
</reference>
<dbReference type="Gene3D" id="2.70.70.10">
    <property type="entry name" value="Glucose Permease (Domain IIA)"/>
    <property type="match status" value="1"/>
</dbReference>
<dbReference type="PROSITE" id="PS51782">
    <property type="entry name" value="LYSM"/>
    <property type="match status" value="2"/>
</dbReference>
<organism evidence="4 5">
    <name type="scientific">Deinococcus xinjiangensis</name>
    <dbReference type="NCBI Taxonomy" id="457454"/>
    <lineage>
        <taxon>Bacteria</taxon>
        <taxon>Thermotogati</taxon>
        <taxon>Deinococcota</taxon>
        <taxon>Deinococci</taxon>
        <taxon>Deinococcales</taxon>
        <taxon>Deinococcaceae</taxon>
        <taxon>Deinococcus</taxon>
    </lineage>
</organism>
<dbReference type="PANTHER" id="PTHR21666">
    <property type="entry name" value="PEPTIDASE-RELATED"/>
    <property type="match status" value="1"/>
</dbReference>
<dbReference type="InterPro" id="IPR050570">
    <property type="entry name" value="Cell_wall_metabolism_enzyme"/>
</dbReference>